<feature type="compositionally biased region" description="Acidic residues" evidence="1">
    <location>
        <begin position="24"/>
        <end position="43"/>
    </location>
</feature>
<keyword evidence="3" id="KW-1185">Reference proteome</keyword>
<dbReference type="EMBL" id="CAICTM010001515">
    <property type="protein sequence ID" value="CAB9524287.1"/>
    <property type="molecule type" value="Genomic_DNA"/>
</dbReference>
<gene>
    <name evidence="2" type="ORF">SEMRO_1517_G279180.1</name>
</gene>
<accession>A0A9N8EM30</accession>
<name>A0A9N8EM30_9STRA</name>
<proteinExistence type="predicted"/>
<reference evidence="2" key="1">
    <citation type="submission" date="2020-06" db="EMBL/GenBank/DDBJ databases">
        <authorList>
            <consortium name="Plant Systems Biology data submission"/>
        </authorList>
    </citation>
    <scope>NUCLEOTIDE SEQUENCE</scope>
    <source>
        <strain evidence="2">D6</strain>
    </source>
</reference>
<feature type="region of interest" description="Disordered" evidence="1">
    <location>
        <begin position="24"/>
        <end position="54"/>
    </location>
</feature>
<evidence type="ECO:0000313" key="2">
    <source>
        <dbReference type="EMBL" id="CAB9524287.1"/>
    </source>
</evidence>
<organism evidence="2 3">
    <name type="scientific">Seminavis robusta</name>
    <dbReference type="NCBI Taxonomy" id="568900"/>
    <lineage>
        <taxon>Eukaryota</taxon>
        <taxon>Sar</taxon>
        <taxon>Stramenopiles</taxon>
        <taxon>Ochrophyta</taxon>
        <taxon>Bacillariophyta</taxon>
        <taxon>Bacillariophyceae</taxon>
        <taxon>Bacillariophycidae</taxon>
        <taxon>Naviculales</taxon>
        <taxon>Naviculaceae</taxon>
        <taxon>Seminavis</taxon>
    </lineage>
</organism>
<dbReference type="AlphaFoldDB" id="A0A9N8EM30"/>
<evidence type="ECO:0000256" key="1">
    <source>
        <dbReference type="SAM" id="MobiDB-lite"/>
    </source>
</evidence>
<evidence type="ECO:0000313" key="3">
    <source>
        <dbReference type="Proteomes" id="UP001153069"/>
    </source>
</evidence>
<sequence>MVMSNFYSAGTDGPVVADDVVDLELDVDDEDPKDEKTGEEDIENDKGGVNELEEGSFHESVSIDSAQEREDAVREGFVSFFVDKLGCTVFAPCLEALDGFLRSIQELFIQLLDQLLRMFTRTANDVTEPRGLEVADAMEPSKALSTDSSKLLVGGLDNASIHSTTSTGGFGGAPIGTPGVAEMAASAAQGAATSSASGVAASASVAGVSAAGLTGATTTLVGAVASTSLITQAGVAVGATLTAAALSVGVIQSTSTAPTPTPESQSSVIFDAFVPPVCSDAQKMEVGFIELQIKGIPPDLAFNPEDKQLMEFLFRDIYNDISVSILLLVSRLLAH</sequence>
<dbReference type="Proteomes" id="UP001153069">
    <property type="component" value="Unassembled WGS sequence"/>
</dbReference>
<comment type="caution">
    <text evidence="2">The sequence shown here is derived from an EMBL/GenBank/DDBJ whole genome shotgun (WGS) entry which is preliminary data.</text>
</comment>
<protein>
    <submittedName>
        <fullName evidence="2">Uncharacterized protein</fullName>
    </submittedName>
</protein>